<proteinExistence type="predicted"/>
<dbReference type="RefSeq" id="WP_145670841.1">
    <property type="nucleotide sequence ID" value="NZ_VIWO01000005.1"/>
</dbReference>
<gene>
    <name evidence="2" type="ORF">FHW36_10587</name>
</gene>
<sequence>MEFAPIVLFVYNRPALTRNTLQHLQQNKEAAESTLYVYCDGPKAGASPEQRQLIQEVRDIVHSQPWCGKVVVYEAEKNKGLATAVIDGVTEVIAKHGKIIVLEDDLTVSPHFLQYMNDALTKYEKDEKLLAVHGYLYPFNMPANYPHSTFLVHDPGSLGWGTWSRAWDKFERDTDKVIAGIREKGLKRAFDFWGAYPFFRMLHQHKHGKVSSWAIRWRGAAYLHDMLTLYPVKSLVRHDGNVASATHHYKEEDWLYTEIYQDEIPVTDIPVENNLAMEKVFARFLRYHAGMTISAKIKNRLKKYWKKITGHA</sequence>
<dbReference type="OrthoDB" id="9785375at2"/>
<organism evidence="2 3">
    <name type="scientific">Chitinophaga polysaccharea</name>
    <dbReference type="NCBI Taxonomy" id="1293035"/>
    <lineage>
        <taxon>Bacteria</taxon>
        <taxon>Pseudomonadati</taxon>
        <taxon>Bacteroidota</taxon>
        <taxon>Chitinophagia</taxon>
        <taxon>Chitinophagales</taxon>
        <taxon>Chitinophagaceae</taxon>
        <taxon>Chitinophaga</taxon>
    </lineage>
</organism>
<protein>
    <submittedName>
        <fullName evidence="2">Glycosyl transferase family 2</fullName>
    </submittedName>
</protein>
<dbReference type="Pfam" id="PF00535">
    <property type="entry name" value="Glycos_transf_2"/>
    <property type="match status" value="1"/>
</dbReference>
<feature type="domain" description="Glycosyltransferase 2-like" evidence="1">
    <location>
        <begin position="6"/>
        <end position="162"/>
    </location>
</feature>
<keyword evidence="3" id="KW-1185">Reference proteome</keyword>
<evidence type="ECO:0000313" key="3">
    <source>
        <dbReference type="Proteomes" id="UP000320811"/>
    </source>
</evidence>
<dbReference type="SUPFAM" id="SSF53448">
    <property type="entry name" value="Nucleotide-diphospho-sugar transferases"/>
    <property type="match status" value="1"/>
</dbReference>
<dbReference type="InterPro" id="IPR001173">
    <property type="entry name" value="Glyco_trans_2-like"/>
</dbReference>
<name>A0A561PNI9_9BACT</name>
<dbReference type="InterPro" id="IPR029044">
    <property type="entry name" value="Nucleotide-diphossugar_trans"/>
</dbReference>
<dbReference type="Gene3D" id="3.90.550.10">
    <property type="entry name" value="Spore Coat Polysaccharide Biosynthesis Protein SpsA, Chain A"/>
    <property type="match status" value="1"/>
</dbReference>
<dbReference type="GO" id="GO:0016740">
    <property type="term" value="F:transferase activity"/>
    <property type="evidence" value="ECO:0007669"/>
    <property type="project" value="UniProtKB-KW"/>
</dbReference>
<dbReference type="EMBL" id="VIWO01000005">
    <property type="protein sequence ID" value="TWF39648.1"/>
    <property type="molecule type" value="Genomic_DNA"/>
</dbReference>
<accession>A0A561PNI9</accession>
<dbReference type="AlphaFoldDB" id="A0A561PNI9"/>
<keyword evidence="2" id="KW-0808">Transferase</keyword>
<evidence type="ECO:0000313" key="2">
    <source>
        <dbReference type="EMBL" id="TWF39648.1"/>
    </source>
</evidence>
<reference evidence="2 3" key="1">
    <citation type="submission" date="2019-06" db="EMBL/GenBank/DDBJ databases">
        <title>Sorghum-associated microbial communities from plants grown in Nebraska, USA.</title>
        <authorList>
            <person name="Schachtman D."/>
        </authorList>
    </citation>
    <scope>NUCLEOTIDE SEQUENCE [LARGE SCALE GENOMIC DNA]</scope>
    <source>
        <strain evidence="2 3">1209</strain>
    </source>
</reference>
<evidence type="ECO:0000259" key="1">
    <source>
        <dbReference type="Pfam" id="PF00535"/>
    </source>
</evidence>
<comment type="caution">
    <text evidence="2">The sequence shown here is derived from an EMBL/GenBank/DDBJ whole genome shotgun (WGS) entry which is preliminary data.</text>
</comment>
<dbReference type="Proteomes" id="UP000320811">
    <property type="component" value="Unassembled WGS sequence"/>
</dbReference>